<dbReference type="InterPro" id="IPR050291">
    <property type="entry name" value="CDF_Transporter"/>
</dbReference>
<evidence type="ECO:0000256" key="9">
    <source>
        <dbReference type="SAM" id="Phobius"/>
    </source>
</evidence>
<dbReference type="GO" id="GO:0015086">
    <property type="term" value="F:cadmium ion transmembrane transporter activity"/>
    <property type="evidence" value="ECO:0007669"/>
    <property type="project" value="TreeGrafter"/>
</dbReference>
<keyword evidence="12" id="KW-1185">Reference proteome</keyword>
<dbReference type="EMBL" id="JWLW01000065">
    <property type="protein sequence ID" value="KHT44987.1"/>
    <property type="molecule type" value="Genomic_DNA"/>
</dbReference>
<dbReference type="RefSeq" id="WP_039222796.1">
    <property type="nucleotide sequence ID" value="NZ_JWLW01000065.1"/>
</dbReference>
<keyword evidence="4" id="KW-0408">Iron</keyword>
<dbReference type="SUPFAM" id="SSF161111">
    <property type="entry name" value="Cation efflux protein transmembrane domain-like"/>
    <property type="match status" value="1"/>
</dbReference>
<feature type="domain" description="Cation efflux protein transmembrane" evidence="10">
    <location>
        <begin position="14"/>
        <end position="212"/>
    </location>
</feature>
<dbReference type="GO" id="GO:0005886">
    <property type="term" value="C:plasma membrane"/>
    <property type="evidence" value="ECO:0007669"/>
    <property type="project" value="TreeGrafter"/>
</dbReference>
<dbReference type="GO" id="GO:0015341">
    <property type="term" value="F:zinc efflux antiporter activity"/>
    <property type="evidence" value="ECO:0007669"/>
    <property type="project" value="TreeGrafter"/>
</dbReference>
<keyword evidence="3" id="KW-0813">Transport</keyword>
<keyword evidence="6" id="KW-0864">Zinc transport</keyword>
<feature type="transmembrane region" description="Helical" evidence="9">
    <location>
        <begin position="115"/>
        <end position="135"/>
    </location>
</feature>
<evidence type="ECO:0000256" key="2">
    <source>
        <dbReference type="ARBA" id="ARBA00010212"/>
    </source>
</evidence>
<evidence type="ECO:0000313" key="12">
    <source>
        <dbReference type="Proteomes" id="UP000031197"/>
    </source>
</evidence>
<evidence type="ECO:0000256" key="6">
    <source>
        <dbReference type="ARBA" id="ARBA00022906"/>
    </source>
</evidence>
<evidence type="ECO:0000256" key="7">
    <source>
        <dbReference type="ARBA" id="ARBA00022989"/>
    </source>
</evidence>
<dbReference type="NCBIfam" id="TIGR01297">
    <property type="entry name" value="CDF"/>
    <property type="match status" value="1"/>
</dbReference>
<dbReference type="Proteomes" id="UP000031197">
    <property type="component" value="Unassembled WGS sequence"/>
</dbReference>
<dbReference type="InterPro" id="IPR002524">
    <property type="entry name" value="Cation_efflux"/>
</dbReference>
<gene>
    <name evidence="11" type="ORF">RJ41_15555</name>
</gene>
<feature type="transmembrane region" description="Helical" evidence="9">
    <location>
        <begin position="12"/>
        <end position="34"/>
    </location>
</feature>
<organism evidence="11 12">
    <name type="scientific">Alteromonas marina</name>
    <dbReference type="NCBI Taxonomy" id="203795"/>
    <lineage>
        <taxon>Bacteria</taxon>
        <taxon>Pseudomonadati</taxon>
        <taxon>Pseudomonadota</taxon>
        <taxon>Gammaproteobacteria</taxon>
        <taxon>Alteromonadales</taxon>
        <taxon>Alteromonadaceae</taxon>
        <taxon>Alteromonas/Salinimonas group</taxon>
        <taxon>Alteromonas</taxon>
    </lineage>
</organism>
<evidence type="ECO:0000313" key="11">
    <source>
        <dbReference type="EMBL" id="KHT44987.1"/>
    </source>
</evidence>
<keyword evidence="8 9" id="KW-0472">Membrane</keyword>
<evidence type="ECO:0000256" key="8">
    <source>
        <dbReference type="ARBA" id="ARBA00023136"/>
    </source>
</evidence>
<evidence type="ECO:0000256" key="1">
    <source>
        <dbReference type="ARBA" id="ARBA00004141"/>
    </source>
</evidence>
<dbReference type="AlphaFoldDB" id="A0A0B3Y7K8"/>
<evidence type="ECO:0000256" key="5">
    <source>
        <dbReference type="ARBA" id="ARBA00022692"/>
    </source>
</evidence>
<reference evidence="11 12" key="1">
    <citation type="submission" date="2014-12" db="EMBL/GenBank/DDBJ databases">
        <title>Genome sequencing of Alteromonas marina AD001.</title>
        <authorList>
            <person name="Adrian T.G.S."/>
            <person name="Chan K.G."/>
        </authorList>
    </citation>
    <scope>NUCLEOTIDE SEQUENCE [LARGE SCALE GENOMIC DNA]</scope>
    <source>
        <strain evidence="11 12">AD001</strain>
    </source>
</reference>
<dbReference type="PANTHER" id="PTHR43840">
    <property type="entry name" value="MITOCHONDRIAL METAL TRANSPORTER 1-RELATED"/>
    <property type="match status" value="1"/>
</dbReference>
<keyword evidence="4" id="KW-0410">Iron transport</keyword>
<comment type="similarity">
    <text evidence="2">Belongs to the cation diffusion facilitator (CDF) transporter (TC 2.A.4) family. FieF subfamily.</text>
</comment>
<sequence length="306" mass="33960">MDIGFHHLEEKRLLTLSFYIAGAFVVIAFGFAILTSSGAILFDAAYSLIAFVMSMLTLKVANLVQRPDDDRFHFGYTAIEPTLNMFKSLIIIATCVYAVASSVKSLLAGGHAAEYGIGMVYGVVATVGCFSISLYMRVKGKHLLSDLVKVDSHTWMIDGVLSASILFAFILAYALELTEYRTLSPYVDPVLLIILGSAMLPVPFKILRESLNEVINKAPPEAISAVIEKKFKKTLADVPYEHVEVRISKRGRDVYLLVHIIVDDAFSIATISELDEIRLKCEAEMREWDPAIIMDILFIKDPELAE</sequence>
<feature type="transmembrane region" description="Helical" evidence="9">
    <location>
        <begin position="40"/>
        <end position="64"/>
    </location>
</feature>
<comment type="subcellular location">
    <subcellularLocation>
        <location evidence="1">Membrane</location>
        <topology evidence="1">Multi-pass membrane protein</topology>
    </subcellularLocation>
</comment>
<dbReference type="Pfam" id="PF01545">
    <property type="entry name" value="Cation_efflux"/>
    <property type="match status" value="1"/>
</dbReference>
<evidence type="ECO:0000256" key="3">
    <source>
        <dbReference type="ARBA" id="ARBA00022448"/>
    </source>
</evidence>
<keyword evidence="5 9" id="KW-0812">Transmembrane</keyword>
<dbReference type="GO" id="GO:0015093">
    <property type="term" value="F:ferrous iron transmembrane transporter activity"/>
    <property type="evidence" value="ECO:0007669"/>
    <property type="project" value="TreeGrafter"/>
</dbReference>
<keyword evidence="7 9" id="KW-1133">Transmembrane helix</keyword>
<protein>
    <submittedName>
        <fullName evidence="11">Cation transporter</fullName>
    </submittedName>
</protein>
<dbReference type="GO" id="GO:0006882">
    <property type="term" value="P:intracellular zinc ion homeostasis"/>
    <property type="evidence" value="ECO:0007669"/>
    <property type="project" value="TreeGrafter"/>
</dbReference>
<dbReference type="InterPro" id="IPR058533">
    <property type="entry name" value="Cation_efflux_TM"/>
</dbReference>
<keyword evidence="6" id="KW-0862">Zinc</keyword>
<comment type="caution">
    <text evidence="11">The sequence shown here is derived from an EMBL/GenBank/DDBJ whole genome shotgun (WGS) entry which is preliminary data.</text>
</comment>
<feature type="transmembrane region" description="Helical" evidence="9">
    <location>
        <begin position="186"/>
        <end position="207"/>
    </location>
</feature>
<accession>A0A0B3Y7K8</accession>
<dbReference type="OrthoDB" id="268546at2"/>
<dbReference type="Gene3D" id="1.20.1510.10">
    <property type="entry name" value="Cation efflux protein transmembrane domain"/>
    <property type="match status" value="1"/>
</dbReference>
<dbReference type="InterPro" id="IPR027469">
    <property type="entry name" value="Cation_efflux_TMD_sf"/>
</dbReference>
<proteinExistence type="inferred from homology"/>
<keyword evidence="6" id="KW-0406">Ion transport</keyword>
<dbReference type="PANTHER" id="PTHR43840:SF15">
    <property type="entry name" value="MITOCHONDRIAL METAL TRANSPORTER 1-RELATED"/>
    <property type="match status" value="1"/>
</dbReference>
<evidence type="ECO:0000259" key="10">
    <source>
        <dbReference type="Pfam" id="PF01545"/>
    </source>
</evidence>
<evidence type="ECO:0000256" key="4">
    <source>
        <dbReference type="ARBA" id="ARBA00022496"/>
    </source>
</evidence>
<name>A0A0B3Y7K8_9ALTE</name>
<feature type="transmembrane region" description="Helical" evidence="9">
    <location>
        <begin position="85"/>
        <end position="103"/>
    </location>
</feature>
<feature type="transmembrane region" description="Helical" evidence="9">
    <location>
        <begin position="155"/>
        <end position="174"/>
    </location>
</feature>